<proteinExistence type="predicted"/>
<reference evidence="2 3" key="1">
    <citation type="journal article" date="2018" name="Nat. Ecol. Evol.">
        <title>Shark genomes provide insights into elasmobranch evolution and the origin of vertebrates.</title>
        <authorList>
            <person name="Hara Y"/>
            <person name="Yamaguchi K"/>
            <person name="Onimaru K"/>
            <person name="Kadota M"/>
            <person name="Koyanagi M"/>
            <person name="Keeley SD"/>
            <person name="Tatsumi K"/>
            <person name="Tanaka K"/>
            <person name="Motone F"/>
            <person name="Kageyama Y"/>
            <person name="Nozu R"/>
            <person name="Adachi N"/>
            <person name="Nishimura O"/>
            <person name="Nakagawa R"/>
            <person name="Tanegashima C"/>
            <person name="Kiyatake I"/>
            <person name="Matsumoto R"/>
            <person name="Murakumo K"/>
            <person name="Nishida K"/>
            <person name="Terakita A"/>
            <person name="Kuratani S"/>
            <person name="Sato K"/>
            <person name="Hyodo S Kuraku.S."/>
        </authorList>
    </citation>
    <scope>NUCLEOTIDE SEQUENCE [LARGE SCALE GENOMIC DNA]</scope>
</reference>
<name>A0A401SEK2_CHIPU</name>
<keyword evidence="1" id="KW-0812">Transmembrane</keyword>
<feature type="transmembrane region" description="Helical" evidence="1">
    <location>
        <begin position="34"/>
        <end position="57"/>
    </location>
</feature>
<organism evidence="2 3">
    <name type="scientific">Chiloscyllium punctatum</name>
    <name type="common">Brownbanded bambooshark</name>
    <name type="synonym">Hemiscyllium punctatum</name>
    <dbReference type="NCBI Taxonomy" id="137246"/>
    <lineage>
        <taxon>Eukaryota</taxon>
        <taxon>Metazoa</taxon>
        <taxon>Chordata</taxon>
        <taxon>Craniata</taxon>
        <taxon>Vertebrata</taxon>
        <taxon>Chondrichthyes</taxon>
        <taxon>Elasmobranchii</taxon>
        <taxon>Galeomorphii</taxon>
        <taxon>Galeoidea</taxon>
        <taxon>Orectolobiformes</taxon>
        <taxon>Hemiscylliidae</taxon>
        <taxon>Chiloscyllium</taxon>
    </lineage>
</organism>
<dbReference type="EMBL" id="BEZZ01000222">
    <property type="protein sequence ID" value="GCC28835.1"/>
    <property type="molecule type" value="Genomic_DNA"/>
</dbReference>
<accession>A0A401SEK2</accession>
<evidence type="ECO:0000256" key="1">
    <source>
        <dbReference type="SAM" id="Phobius"/>
    </source>
</evidence>
<keyword evidence="1" id="KW-1133">Transmembrane helix</keyword>
<comment type="caution">
    <text evidence="2">The sequence shown here is derived from an EMBL/GenBank/DDBJ whole genome shotgun (WGS) entry which is preliminary data.</text>
</comment>
<sequence>MTRAEPVGVGFAGNSIGKLRGQARTSPISHIEMFLLSLGWLVLDYTAEWAVLGFFWLHRSLGSSQKGLKSYFTTE</sequence>
<gene>
    <name evidence="2" type="ORF">chiPu_0007269</name>
</gene>
<evidence type="ECO:0000313" key="3">
    <source>
        <dbReference type="Proteomes" id="UP000287033"/>
    </source>
</evidence>
<dbReference type="AlphaFoldDB" id="A0A401SEK2"/>
<dbReference type="Proteomes" id="UP000287033">
    <property type="component" value="Unassembled WGS sequence"/>
</dbReference>
<keyword evidence="1" id="KW-0472">Membrane</keyword>
<evidence type="ECO:0000313" key="2">
    <source>
        <dbReference type="EMBL" id="GCC28835.1"/>
    </source>
</evidence>
<keyword evidence="3" id="KW-1185">Reference proteome</keyword>
<protein>
    <submittedName>
        <fullName evidence="2">Uncharacterized protein</fullName>
    </submittedName>
</protein>